<dbReference type="CDD" id="cd11614">
    <property type="entry name" value="SAF_CpaB_FlgA_like"/>
    <property type="match status" value="1"/>
</dbReference>
<keyword evidence="4" id="KW-1185">Reference proteome</keyword>
<dbReference type="Gene3D" id="3.90.1210.10">
    <property type="entry name" value="Antifreeze-like/N-acetylneuraminic acid synthase C-terminal domain"/>
    <property type="match status" value="1"/>
</dbReference>
<dbReference type="AlphaFoldDB" id="A0AAV4LLW7"/>
<evidence type="ECO:0000313" key="3">
    <source>
        <dbReference type="EMBL" id="GIM48448.1"/>
    </source>
</evidence>
<dbReference type="Pfam" id="PF08666">
    <property type="entry name" value="SAF"/>
    <property type="match status" value="1"/>
</dbReference>
<evidence type="ECO:0000313" key="4">
    <source>
        <dbReference type="Proteomes" id="UP001057291"/>
    </source>
</evidence>
<name>A0AAV4LLW7_9BACL</name>
<reference evidence="3" key="1">
    <citation type="journal article" date="2023" name="Int. J. Syst. Evol. Microbiol.">
        <title>Collibacillus ludicampi gen. nov., sp. nov., a new soil bacterium of the family Alicyclobacillaceae.</title>
        <authorList>
            <person name="Jojima T."/>
            <person name="Ioku Y."/>
            <person name="Fukuta Y."/>
            <person name="Shirasaka N."/>
            <person name="Matsumura Y."/>
            <person name="Mori M."/>
        </authorList>
    </citation>
    <scope>NUCLEOTIDE SEQUENCE</scope>
    <source>
        <strain evidence="3">TP075</strain>
    </source>
</reference>
<dbReference type="RefSeq" id="WP_282201501.1">
    <property type="nucleotide sequence ID" value="NZ_BOQE01000002.1"/>
</dbReference>
<feature type="signal peptide" evidence="1">
    <location>
        <begin position="1"/>
        <end position="31"/>
    </location>
</feature>
<feature type="domain" description="SAF" evidence="2">
    <location>
        <begin position="35"/>
        <end position="97"/>
    </location>
</feature>
<gene>
    <name evidence="3" type="ORF">DNHGIG_39970</name>
</gene>
<dbReference type="InterPro" id="IPR013974">
    <property type="entry name" value="SAF"/>
</dbReference>
<keyword evidence="1" id="KW-0732">Signal</keyword>
<organism evidence="3 4">
    <name type="scientific">Collibacillus ludicampi</name>
    <dbReference type="NCBI Taxonomy" id="2771369"/>
    <lineage>
        <taxon>Bacteria</taxon>
        <taxon>Bacillati</taxon>
        <taxon>Bacillota</taxon>
        <taxon>Bacilli</taxon>
        <taxon>Bacillales</taxon>
        <taxon>Alicyclobacillaceae</taxon>
        <taxon>Collibacillus</taxon>
    </lineage>
</organism>
<feature type="chain" id="PRO_5043338115" description="SAF domain-containing protein" evidence="1">
    <location>
        <begin position="32"/>
        <end position="208"/>
    </location>
</feature>
<dbReference type="SMART" id="SM00858">
    <property type="entry name" value="SAF"/>
    <property type="match status" value="1"/>
</dbReference>
<accession>A0AAV4LLW7</accession>
<proteinExistence type="predicted"/>
<evidence type="ECO:0000259" key="2">
    <source>
        <dbReference type="SMART" id="SM00858"/>
    </source>
</evidence>
<dbReference type="Proteomes" id="UP001057291">
    <property type="component" value="Unassembled WGS sequence"/>
</dbReference>
<evidence type="ECO:0000256" key="1">
    <source>
        <dbReference type="SAM" id="SignalP"/>
    </source>
</evidence>
<comment type="caution">
    <text evidence="3">The sequence shown here is derived from an EMBL/GenBank/DDBJ whole genome shotgun (WGS) entry which is preliminary data.</text>
</comment>
<dbReference type="EMBL" id="BOQE01000002">
    <property type="protein sequence ID" value="GIM48448.1"/>
    <property type="molecule type" value="Genomic_DNA"/>
</dbReference>
<sequence>MKIKKSTIFYLAAVGTGLAAAFMSVSFVSSAKQETKVVMTKTNIPAYTKITANDVELVSISKKDVQSDTFTKLEDVVGKYTSMALQSGTQMRQGEIVTGVDRPAGLLASRQDPSLVMIAVPLQKNDLGNGIQPGDHVNLVGLIKKQQDVEITEVKDRPVVKVEEGDKNSNQGPNLWILVPEEQSNSLQKAIVNGVVRVELLSKGDGSK</sequence>
<protein>
    <recommendedName>
        <fullName evidence="2">SAF domain-containing protein</fullName>
    </recommendedName>
</protein>